<dbReference type="RefSeq" id="XP_024939962.1">
    <property type="nucleotide sequence ID" value="XM_025084194.1"/>
</dbReference>
<name>A0AAJ7BTY8_CEPCN</name>
<evidence type="ECO:0000256" key="1">
    <source>
        <dbReference type="ARBA" id="ARBA00007462"/>
    </source>
</evidence>
<evidence type="ECO:0000313" key="6">
    <source>
        <dbReference type="RefSeq" id="XP_024939962.1"/>
    </source>
</evidence>
<dbReference type="AlphaFoldDB" id="A0AAJ7BTY8"/>
<reference evidence="5 6" key="1">
    <citation type="submission" date="2025-04" db="UniProtKB">
        <authorList>
            <consortium name="RefSeq"/>
        </authorList>
    </citation>
    <scope>IDENTIFICATION</scope>
</reference>
<dbReference type="RefSeq" id="XP_015593659.1">
    <property type="nucleotide sequence ID" value="XM_015738173.2"/>
</dbReference>
<dbReference type="Pfam" id="PF07890">
    <property type="entry name" value="Rrp15p"/>
    <property type="match status" value="1"/>
</dbReference>
<dbReference type="PANTHER" id="PTHR13245">
    <property type="entry name" value="RRP15-LIKE PROTEIN"/>
    <property type="match status" value="1"/>
</dbReference>
<dbReference type="GO" id="GO:0000470">
    <property type="term" value="P:maturation of LSU-rRNA"/>
    <property type="evidence" value="ECO:0007669"/>
    <property type="project" value="TreeGrafter"/>
</dbReference>
<evidence type="ECO:0000256" key="3">
    <source>
        <dbReference type="SAM" id="MobiDB-lite"/>
    </source>
</evidence>
<dbReference type="GO" id="GO:0000460">
    <property type="term" value="P:maturation of 5.8S rRNA"/>
    <property type="evidence" value="ECO:0007669"/>
    <property type="project" value="TreeGrafter"/>
</dbReference>
<evidence type="ECO:0000313" key="5">
    <source>
        <dbReference type="RefSeq" id="XP_015593659.1"/>
    </source>
</evidence>
<keyword evidence="4" id="KW-1185">Reference proteome</keyword>
<dbReference type="GeneID" id="107267006"/>
<feature type="region of interest" description="Disordered" evidence="3">
    <location>
        <begin position="299"/>
        <end position="323"/>
    </location>
</feature>
<dbReference type="PANTHER" id="PTHR13245:SF14">
    <property type="entry name" value="RRP15-LIKE PROTEIN"/>
    <property type="match status" value="1"/>
</dbReference>
<dbReference type="InterPro" id="IPR012459">
    <property type="entry name" value="Rrp15"/>
</dbReference>
<sequence length="323" mass="36427">MIAVDTSAKIGKSPKKPQVIEEFIDSDSGESVDDNDSNAIESGDEVNRMESADEGAAEDVDLDSGEEGDHSDSDIDSNEAQNDTDKSHENPGWADAMQKILRTKKPKRKKTIILSKAKKLCDIVSKNKNEQGIAIKGDDETVKQKEPSEGSKNILITKQQELEHAKRKRREADLGIRMKPNVLDRDRERTLQKIAMKYYDHLLGVVQLFNAVRQQQTEINRQLVEAGPLERKREKVLKNIDKRAFLDVLMGSTRSIPVDSPAKNEMKKKVITTEDEKEKEKSDKVWSVLRDDFTMGANLKDWDKKAPDEDADSSATEEMDSDD</sequence>
<proteinExistence type="inferred from homology"/>
<feature type="compositionally biased region" description="Acidic residues" evidence="3">
    <location>
        <begin position="52"/>
        <end position="66"/>
    </location>
</feature>
<evidence type="ECO:0000256" key="2">
    <source>
        <dbReference type="ARBA" id="ARBA00017475"/>
    </source>
</evidence>
<dbReference type="Proteomes" id="UP000694920">
    <property type="component" value="Unplaced"/>
</dbReference>
<dbReference type="KEGG" id="ccin:107267006"/>
<protein>
    <recommendedName>
        <fullName evidence="2">RRP15-like protein</fullName>
    </recommendedName>
</protein>
<dbReference type="GO" id="GO:0030687">
    <property type="term" value="C:preribosome, large subunit precursor"/>
    <property type="evidence" value="ECO:0007669"/>
    <property type="project" value="TreeGrafter"/>
</dbReference>
<organism evidence="4 5">
    <name type="scientific">Cephus cinctus</name>
    <name type="common">Wheat stem sawfly</name>
    <dbReference type="NCBI Taxonomy" id="211228"/>
    <lineage>
        <taxon>Eukaryota</taxon>
        <taxon>Metazoa</taxon>
        <taxon>Ecdysozoa</taxon>
        <taxon>Arthropoda</taxon>
        <taxon>Hexapoda</taxon>
        <taxon>Insecta</taxon>
        <taxon>Pterygota</taxon>
        <taxon>Neoptera</taxon>
        <taxon>Endopterygota</taxon>
        <taxon>Hymenoptera</taxon>
        <taxon>Cephoidea</taxon>
        <taxon>Cephidae</taxon>
        <taxon>Cephus</taxon>
    </lineage>
</organism>
<feature type="compositionally biased region" description="Acidic residues" evidence="3">
    <location>
        <begin position="22"/>
        <end position="36"/>
    </location>
</feature>
<feature type="compositionally biased region" description="Acidic residues" evidence="3">
    <location>
        <begin position="309"/>
        <end position="323"/>
    </location>
</feature>
<gene>
    <name evidence="5 6" type="primary">LOC107267006</name>
</gene>
<comment type="similarity">
    <text evidence="1">Belongs to the RRP15 family.</text>
</comment>
<accession>A0AAJ7BTY8</accession>
<feature type="region of interest" description="Disordered" evidence="3">
    <location>
        <begin position="1"/>
        <end position="105"/>
    </location>
</feature>
<evidence type="ECO:0000313" key="4">
    <source>
        <dbReference type="Proteomes" id="UP000694920"/>
    </source>
</evidence>